<dbReference type="EMBL" id="JACGXN010000002">
    <property type="protein sequence ID" value="MBA8878796.1"/>
    <property type="molecule type" value="Genomic_DNA"/>
</dbReference>
<protein>
    <submittedName>
        <fullName evidence="2">Uncharacterized protein</fullName>
    </submittedName>
</protein>
<evidence type="ECO:0000256" key="1">
    <source>
        <dbReference type="SAM" id="Phobius"/>
    </source>
</evidence>
<keyword evidence="1" id="KW-0812">Transmembrane</keyword>
<feature type="transmembrane region" description="Helical" evidence="1">
    <location>
        <begin position="75"/>
        <end position="97"/>
    </location>
</feature>
<dbReference type="Proteomes" id="UP000549052">
    <property type="component" value="Unassembled WGS sequence"/>
</dbReference>
<dbReference type="RefSeq" id="WP_182549443.1">
    <property type="nucleotide sequence ID" value="NZ_JACGXN010000002.1"/>
</dbReference>
<keyword evidence="3" id="KW-1185">Reference proteome</keyword>
<reference evidence="2 3" key="1">
    <citation type="submission" date="2020-07" db="EMBL/GenBank/DDBJ databases">
        <title>Genomic Encyclopedia of Type Strains, Phase IV (KMG-V): Genome sequencing to study the core and pangenomes of soil and plant-associated prokaryotes.</title>
        <authorList>
            <person name="Whitman W."/>
        </authorList>
    </citation>
    <scope>NUCLEOTIDE SEQUENCE [LARGE SCALE GENOMIC DNA]</scope>
    <source>
        <strain evidence="2 3">AN3</strain>
    </source>
</reference>
<name>A0A839EMX5_9HYPH</name>
<evidence type="ECO:0000313" key="3">
    <source>
        <dbReference type="Proteomes" id="UP000549052"/>
    </source>
</evidence>
<accession>A0A839EMX5</accession>
<gene>
    <name evidence="2" type="ORF">FHW16_002508</name>
</gene>
<dbReference type="AlphaFoldDB" id="A0A839EMX5"/>
<comment type="caution">
    <text evidence="2">The sequence shown here is derived from an EMBL/GenBank/DDBJ whole genome shotgun (WGS) entry which is preliminary data.</text>
</comment>
<evidence type="ECO:0000313" key="2">
    <source>
        <dbReference type="EMBL" id="MBA8878796.1"/>
    </source>
</evidence>
<keyword evidence="1" id="KW-1133">Transmembrane helix</keyword>
<organism evidence="2 3">
    <name type="scientific">Phyllobacterium myrsinacearum</name>
    <dbReference type="NCBI Taxonomy" id="28101"/>
    <lineage>
        <taxon>Bacteria</taxon>
        <taxon>Pseudomonadati</taxon>
        <taxon>Pseudomonadota</taxon>
        <taxon>Alphaproteobacteria</taxon>
        <taxon>Hyphomicrobiales</taxon>
        <taxon>Phyllobacteriaceae</taxon>
        <taxon>Phyllobacterium</taxon>
    </lineage>
</organism>
<proteinExistence type="predicted"/>
<sequence>MSAFTESVIVPSAVIRTAEYQFRTLRQQDMNHSLKMIVGHVSQRRVFVFFENAPVYPVTLNRRQVMRHVKENGDLSNWMTCSVILFGAMMVAAVVFAI</sequence>
<keyword evidence="1" id="KW-0472">Membrane</keyword>